<evidence type="ECO:0000256" key="1">
    <source>
        <dbReference type="SAM" id="MobiDB-lite"/>
    </source>
</evidence>
<dbReference type="Pfam" id="PF23549">
    <property type="entry name" value="Zn_ribbon_GRF_2"/>
    <property type="match status" value="1"/>
</dbReference>
<organism evidence="3 4">
    <name type="scientific">Decorospora gaudefroyi</name>
    <dbReference type="NCBI Taxonomy" id="184978"/>
    <lineage>
        <taxon>Eukaryota</taxon>
        <taxon>Fungi</taxon>
        <taxon>Dikarya</taxon>
        <taxon>Ascomycota</taxon>
        <taxon>Pezizomycotina</taxon>
        <taxon>Dothideomycetes</taxon>
        <taxon>Pleosporomycetidae</taxon>
        <taxon>Pleosporales</taxon>
        <taxon>Pleosporineae</taxon>
        <taxon>Pleosporaceae</taxon>
        <taxon>Decorospora</taxon>
    </lineage>
</organism>
<feature type="compositionally biased region" description="Polar residues" evidence="1">
    <location>
        <begin position="204"/>
        <end position="223"/>
    </location>
</feature>
<evidence type="ECO:0000259" key="2">
    <source>
        <dbReference type="Pfam" id="PF23549"/>
    </source>
</evidence>
<evidence type="ECO:0000313" key="3">
    <source>
        <dbReference type="EMBL" id="KAF1839043.1"/>
    </source>
</evidence>
<feature type="region of interest" description="Disordered" evidence="1">
    <location>
        <begin position="287"/>
        <end position="333"/>
    </location>
</feature>
<evidence type="ECO:0000313" key="4">
    <source>
        <dbReference type="Proteomes" id="UP000800040"/>
    </source>
</evidence>
<feature type="compositionally biased region" description="Low complexity" evidence="1">
    <location>
        <begin position="288"/>
        <end position="320"/>
    </location>
</feature>
<feature type="region of interest" description="Disordered" evidence="1">
    <location>
        <begin position="204"/>
        <end position="251"/>
    </location>
</feature>
<reference evidence="3" key="1">
    <citation type="submission" date="2020-01" db="EMBL/GenBank/DDBJ databases">
        <authorList>
            <consortium name="DOE Joint Genome Institute"/>
            <person name="Haridas S."/>
            <person name="Albert R."/>
            <person name="Binder M."/>
            <person name="Bloem J."/>
            <person name="Labutti K."/>
            <person name="Salamov A."/>
            <person name="Andreopoulos B."/>
            <person name="Baker S.E."/>
            <person name="Barry K."/>
            <person name="Bills G."/>
            <person name="Bluhm B.H."/>
            <person name="Cannon C."/>
            <person name="Castanera R."/>
            <person name="Culley D.E."/>
            <person name="Daum C."/>
            <person name="Ezra D."/>
            <person name="Gonzalez J.B."/>
            <person name="Henrissat B."/>
            <person name="Kuo A."/>
            <person name="Liang C."/>
            <person name="Lipzen A."/>
            <person name="Lutzoni F."/>
            <person name="Magnuson J."/>
            <person name="Mondo S."/>
            <person name="Nolan M."/>
            <person name="Ohm R."/>
            <person name="Pangilinan J."/>
            <person name="Park H.-J."/>
            <person name="Ramirez L."/>
            <person name="Alfaro M."/>
            <person name="Sun H."/>
            <person name="Tritt A."/>
            <person name="Yoshinaga Y."/>
            <person name="Zwiers L.-H."/>
            <person name="Turgeon B.G."/>
            <person name="Goodwin S.B."/>
            <person name="Spatafora J.W."/>
            <person name="Crous P.W."/>
            <person name="Grigoriev I.V."/>
        </authorList>
    </citation>
    <scope>NUCLEOTIDE SEQUENCE</scope>
    <source>
        <strain evidence="3">P77</strain>
    </source>
</reference>
<dbReference type="InterPro" id="IPR056444">
    <property type="entry name" value="Zn_ribbon_GRF_2"/>
</dbReference>
<gene>
    <name evidence="3" type="ORF">BDW02DRAFT_274262</name>
</gene>
<name>A0A6A5KYX5_9PLEO</name>
<dbReference type="AlphaFoldDB" id="A0A6A5KYX5"/>
<dbReference type="OrthoDB" id="3694756at2759"/>
<feature type="region of interest" description="Disordered" evidence="1">
    <location>
        <begin position="23"/>
        <end position="67"/>
    </location>
</feature>
<feature type="domain" description="GRF-like zinc ribbon" evidence="2">
    <location>
        <begin position="358"/>
        <end position="403"/>
    </location>
</feature>
<sequence length="474" mass="49830">MAWWWSAAPRTVAAPFPVCTKTSTASTVTTVDPRPTDPVASDVDPDVQPRRQDLGKSNGIPETAKSVDDGKAVPYVDEAVPEMSKPIPGDDVQLASCLDQAIPEPAESTVDHVQLAPTLGKEASLEENKASPVVKHERLLKGKAIDDFPPPPEADKQPYVFVAGTGPVRHTTPFSFTPTPSAALTLPGATAVFGLSSTPQFALPSSANVPSSAQPEFPSSANVPSSSGPAFPSSSNAPPSAPTAVFGLSSNTQAPTQSTALTAPSLAAVPSSAPTAVFGLASVPRALSPTDSTSSRSSSVSSAPFTPAPTQSTALTTPSPTFVPPPAPQFQPIQTHLVPPPAPLFPLTQTYIVPRTSTHCPTCGHRNNLPTVRPRPDSINVGRPYRICSNRSCGSWNGWADARGLVPGQYCNCANPAELRLTLMNDRDWMGRRQAFYDCQIKACGAWQNCLDAQGNPRLFTDAEVRSMIAAGRI</sequence>
<feature type="compositionally biased region" description="Low complexity" evidence="1">
    <location>
        <begin position="23"/>
        <end position="39"/>
    </location>
</feature>
<accession>A0A6A5KYX5</accession>
<dbReference type="Proteomes" id="UP000800040">
    <property type="component" value="Unassembled WGS sequence"/>
</dbReference>
<proteinExistence type="predicted"/>
<feature type="compositionally biased region" description="Low complexity" evidence="1">
    <location>
        <begin position="224"/>
        <end position="244"/>
    </location>
</feature>
<protein>
    <recommendedName>
        <fullName evidence="2">GRF-like zinc ribbon domain-containing protein</fullName>
    </recommendedName>
</protein>
<keyword evidence="4" id="KW-1185">Reference proteome</keyword>
<dbReference type="EMBL" id="ML975247">
    <property type="protein sequence ID" value="KAF1839043.1"/>
    <property type="molecule type" value="Genomic_DNA"/>
</dbReference>